<keyword evidence="3" id="KW-0808">Transferase</keyword>
<name>A0A1H0IUZ0_9BACT</name>
<dbReference type="Pfam" id="PF22691">
    <property type="entry name" value="Thiolase_C_1"/>
    <property type="match status" value="1"/>
</dbReference>
<dbReference type="CDD" id="cd00829">
    <property type="entry name" value="SCP-x_thiolase"/>
    <property type="match status" value="1"/>
</dbReference>
<sequence>MRDVYIVGTGIHPWMGFSEQVFADFAAVAVDGALKDANVEWHKIQSIMAGIFIYGGNAGHLSGQYLESIFGETGIPVVNVYNACATGSAAIRMAYNSVAAGETDTALAFGADVSPKGFLTAKSDNAVQDRDVIRWKMGGMPNPIYWALECRKRMAKYDTTEEDLALVKVLMSEYGAKNPHARFKKTYSVEEVLNSVYVCDPLRLYEICPVSTGAAAVIVTADRELIDKADHPVKINATTMGSAMYGDPTIRISALSCPSVPEAPMLSESYSASRQAYEKSGIGPEDIDVLELPDNSSWHYLVYLETCGFCKEGEADRMLRDGLTRIGGKLPVNPSGGFSSHGEALSAQALWQVIECANQLRGRCGDRQVEGAKVAMAQTYGLMGNSGTTIMSI</sequence>
<evidence type="ECO:0000313" key="3">
    <source>
        <dbReference type="EMBL" id="SDO35153.1"/>
    </source>
</evidence>
<dbReference type="EMBL" id="FNJI01000001">
    <property type="protein sequence ID" value="SDO35153.1"/>
    <property type="molecule type" value="Genomic_DNA"/>
</dbReference>
<proteinExistence type="predicted"/>
<dbReference type="PANTHER" id="PTHR42870">
    <property type="entry name" value="ACETYL-COA C-ACETYLTRANSFERASE"/>
    <property type="match status" value="1"/>
</dbReference>
<protein>
    <submittedName>
        <fullName evidence="3">Acetyl-CoA acetyltransferase</fullName>
    </submittedName>
</protein>
<dbReference type="InterPro" id="IPR055140">
    <property type="entry name" value="Thiolase_C_2"/>
</dbReference>
<dbReference type="AlphaFoldDB" id="A0A1H0IUZ0"/>
<feature type="domain" description="Thiolase C-terminal" evidence="2">
    <location>
        <begin position="269"/>
        <end position="390"/>
    </location>
</feature>
<accession>A0A1H0IUZ0</accession>
<evidence type="ECO:0000259" key="1">
    <source>
        <dbReference type="Pfam" id="PF00108"/>
    </source>
</evidence>
<keyword evidence="4" id="KW-1185">Reference proteome</keyword>
<dbReference type="InterPro" id="IPR002155">
    <property type="entry name" value="Thiolase"/>
</dbReference>
<evidence type="ECO:0000259" key="2">
    <source>
        <dbReference type="Pfam" id="PF22691"/>
    </source>
</evidence>
<dbReference type="STRING" id="91360.SAMN05660330_00031"/>
<reference evidence="3 4" key="1">
    <citation type="submission" date="2016-10" db="EMBL/GenBank/DDBJ databases">
        <authorList>
            <person name="de Groot N.N."/>
        </authorList>
    </citation>
    <scope>NUCLEOTIDE SEQUENCE [LARGE SCALE GENOMIC DNA]</scope>
    <source>
        <strain evidence="3 4">DSM 12130</strain>
    </source>
</reference>
<dbReference type="RefSeq" id="WP_176761008.1">
    <property type="nucleotide sequence ID" value="NZ_FNJI01000001.1"/>
</dbReference>
<dbReference type="PIRSF" id="PIRSF000429">
    <property type="entry name" value="Ac-CoA_Ac_transf"/>
    <property type="match status" value="1"/>
</dbReference>
<dbReference type="InterPro" id="IPR016039">
    <property type="entry name" value="Thiolase-like"/>
</dbReference>
<dbReference type="PANTHER" id="PTHR42870:SF1">
    <property type="entry name" value="NON-SPECIFIC LIPID-TRANSFER PROTEIN-LIKE 2"/>
    <property type="match status" value="1"/>
</dbReference>
<evidence type="ECO:0000313" key="4">
    <source>
        <dbReference type="Proteomes" id="UP000199073"/>
    </source>
</evidence>
<gene>
    <name evidence="3" type="ORF">SAMN05660330_00031</name>
</gene>
<dbReference type="Proteomes" id="UP000199073">
    <property type="component" value="Unassembled WGS sequence"/>
</dbReference>
<dbReference type="Pfam" id="PF00108">
    <property type="entry name" value="Thiolase_N"/>
    <property type="match status" value="1"/>
</dbReference>
<organism evidence="3 4">
    <name type="scientific">Desulforhopalus singaporensis</name>
    <dbReference type="NCBI Taxonomy" id="91360"/>
    <lineage>
        <taxon>Bacteria</taxon>
        <taxon>Pseudomonadati</taxon>
        <taxon>Thermodesulfobacteriota</taxon>
        <taxon>Desulfobulbia</taxon>
        <taxon>Desulfobulbales</taxon>
        <taxon>Desulfocapsaceae</taxon>
        <taxon>Desulforhopalus</taxon>
    </lineage>
</organism>
<dbReference type="Gene3D" id="3.40.47.10">
    <property type="match status" value="1"/>
</dbReference>
<feature type="domain" description="Thiolase N-terminal" evidence="1">
    <location>
        <begin position="17"/>
        <end position="220"/>
    </location>
</feature>
<dbReference type="InterPro" id="IPR020616">
    <property type="entry name" value="Thiolase_N"/>
</dbReference>
<dbReference type="GO" id="GO:0003988">
    <property type="term" value="F:acetyl-CoA C-acyltransferase activity"/>
    <property type="evidence" value="ECO:0007669"/>
    <property type="project" value="UniProtKB-ARBA"/>
</dbReference>
<dbReference type="SUPFAM" id="SSF53901">
    <property type="entry name" value="Thiolase-like"/>
    <property type="match status" value="1"/>
</dbReference>